<geneLocation type="plastid" evidence="5"/>
<dbReference type="InterPro" id="IPR035987">
    <property type="entry name" value="Ribosomal_uS8_sf"/>
</dbReference>
<dbReference type="SUPFAM" id="SSF56047">
    <property type="entry name" value="Ribosomal protein S8"/>
    <property type="match status" value="1"/>
</dbReference>
<evidence type="ECO:0000256" key="4">
    <source>
        <dbReference type="RuleBase" id="RU003660"/>
    </source>
</evidence>
<evidence type="ECO:0000313" key="5">
    <source>
        <dbReference type="EMBL" id="BAU62625.1"/>
    </source>
</evidence>
<accession>A0A140JZU8</accession>
<dbReference type="GO" id="GO:0005737">
    <property type="term" value="C:cytoplasm"/>
    <property type="evidence" value="ECO:0007669"/>
    <property type="project" value="UniProtKB-ARBA"/>
</dbReference>
<dbReference type="GeneID" id="27110174"/>
<dbReference type="RefSeq" id="YP_009240491.1">
    <property type="nucleotide sequence ID" value="NC_029743.1"/>
</dbReference>
<dbReference type="HAMAP" id="MF_01302_B">
    <property type="entry name" value="Ribosomal_uS8_B"/>
    <property type="match status" value="1"/>
</dbReference>
<comment type="similarity">
    <text evidence="1 4">Belongs to the universal ribosomal protein uS8 family.</text>
</comment>
<sequence>MTDNLGKMLNAIKNATLIKQDVLLIPYTLNNFLILKLLYDESFLESICILSKFDPFFHNKRFIKISLKYESKSKKSFINNIVRISKPSLRIYSPCNKIPKILNGLGLVIISTSQGIMTSREALVKGVGGELLFSIW</sequence>
<dbReference type="Gene3D" id="3.30.1490.10">
    <property type="match status" value="1"/>
</dbReference>
<evidence type="ECO:0000256" key="1">
    <source>
        <dbReference type="ARBA" id="ARBA00006471"/>
    </source>
</evidence>
<proteinExistence type="inferred from homology"/>
<protein>
    <submittedName>
        <fullName evidence="5">30S ribosomal protein S8</fullName>
    </submittedName>
</protein>
<dbReference type="EMBL" id="AP014949">
    <property type="protein sequence ID" value="BAU62625.1"/>
    <property type="molecule type" value="Genomic_DNA"/>
</dbReference>
<evidence type="ECO:0000256" key="3">
    <source>
        <dbReference type="ARBA" id="ARBA00023274"/>
    </source>
</evidence>
<gene>
    <name evidence="5" type="primary">rps8</name>
</gene>
<name>A0A140JZU8_9EUKA</name>
<dbReference type="Pfam" id="PF00410">
    <property type="entry name" value="Ribosomal_S8"/>
    <property type="match status" value="1"/>
</dbReference>
<evidence type="ECO:0000256" key="2">
    <source>
        <dbReference type="ARBA" id="ARBA00022980"/>
    </source>
</evidence>
<dbReference type="InterPro" id="IPR000630">
    <property type="entry name" value="Ribosomal_uS8"/>
</dbReference>
<dbReference type="AlphaFoldDB" id="A0A140JZU8"/>
<dbReference type="GO" id="GO:0005840">
    <property type="term" value="C:ribosome"/>
    <property type="evidence" value="ECO:0007669"/>
    <property type="project" value="UniProtKB-KW"/>
</dbReference>
<dbReference type="InterPro" id="IPR047863">
    <property type="entry name" value="Ribosomal_uS8_CS"/>
</dbReference>
<keyword evidence="2 4" id="KW-0689">Ribosomal protein</keyword>
<organism evidence="5">
    <name type="scientific">Lotharella vacuolata</name>
    <dbReference type="NCBI Taxonomy" id="74820"/>
    <lineage>
        <taxon>Eukaryota</taxon>
        <taxon>Sar</taxon>
        <taxon>Rhizaria</taxon>
        <taxon>Cercozoa</taxon>
        <taxon>Chlorarachniophyceae</taxon>
        <taxon>Lotharella</taxon>
    </lineage>
</organism>
<dbReference type="FunFam" id="3.30.1490.10:FF:000001">
    <property type="entry name" value="30S ribosomal protein S8"/>
    <property type="match status" value="1"/>
</dbReference>
<dbReference type="Gene3D" id="3.30.1370.30">
    <property type="match status" value="1"/>
</dbReference>
<reference evidence="5" key="1">
    <citation type="journal article" date="2016" name="J. Plant Res.">
        <title>Plastid genome sequences of Gymnochlora stellata, Lotharella vacuolata, and Partenskyella glossopodia reveal remarkable structural conservation among chlorarachniophyte species.</title>
        <authorList>
            <person name="Suzuki S."/>
            <person name="Hirakawa Y."/>
            <person name="Kofuji R."/>
            <person name="Sugita M."/>
            <person name="Ishida K."/>
        </authorList>
    </citation>
    <scope>NUCLEOTIDE SEQUENCE</scope>
    <source>
        <strain evidence="5">CCMP240</strain>
    </source>
</reference>
<dbReference type="GO" id="GO:0003735">
    <property type="term" value="F:structural constituent of ribosome"/>
    <property type="evidence" value="ECO:0007669"/>
    <property type="project" value="InterPro"/>
</dbReference>
<dbReference type="GO" id="GO:1990904">
    <property type="term" value="C:ribonucleoprotein complex"/>
    <property type="evidence" value="ECO:0007669"/>
    <property type="project" value="UniProtKB-KW"/>
</dbReference>
<keyword evidence="3 4" id="KW-0687">Ribonucleoprotein</keyword>
<keyword evidence="5" id="KW-0934">Plastid</keyword>
<dbReference type="PANTHER" id="PTHR11758">
    <property type="entry name" value="40S RIBOSOMAL PROTEIN S15A"/>
    <property type="match status" value="1"/>
</dbReference>
<dbReference type="GO" id="GO:0006412">
    <property type="term" value="P:translation"/>
    <property type="evidence" value="ECO:0007669"/>
    <property type="project" value="InterPro"/>
</dbReference>
<dbReference type="PROSITE" id="PS00053">
    <property type="entry name" value="RIBOSOMAL_S8"/>
    <property type="match status" value="1"/>
</dbReference>